<dbReference type="InterPro" id="IPR018545">
    <property type="entry name" value="Btz_dom"/>
</dbReference>
<evidence type="ECO:0000256" key="2">
    <source>
        <dbReference type="ARBA" id="ARBA00004496"/>
    </source>
</evidence>
<evidence type="ECO:0000256" key="10">
    <source>
        <dbReference type="ARBA" id="ARBA00023161"/>
    </source>
</evidence>
<keyword evidence="12" id="KW-0539">Nucleus</keyword>
<feature type="compositionally biased region" description="Basic residues" evidence="13">
    <location>
        <begin position="1"/>
        <end position="13"/>
    </location>
</feature>
<dbReference type="Proteomes" id="UP000224634">
    <property type="component" value="Unassembled WGS sequence"/>
</dbReference>
<evidence type="ECO:0000256" key="6">
    <source>
        <dbReference type="ARBA" id="ARBA00022664"/>
    </source>
</evidence>
<sequence>MAPHHRRRIIPSRRRAEDDGEEGSIEGEFEDDSLSEGTATTNLDEDEDADVEGSDSSDHETTASMDLGRGKGQAGAGKEKRQQGGKSTSTVKIPFSVQMSDTEAMLNGMKLSEEVNGMSEINFDDMNADLHCGQARTQSVDRKTHRRETFAERKRREHEEYLKERDSNPAFVPTRGGFFLHDKRNTDSPSNGYRQNNKAKSRPHGLIVDSNVARRPPQKSDVTEGQWVHDLHETVAQDPPAPVTSSPHNHLSTGVSKPVPTAPRSAPPNRSFSSTVLIGNVPVIVFLPGMANPIPFSAVPKRQHTRLPQHRPPLRRDKPVRISIPGSPPRYIFPATERSFIFIPRALRPNQAYRARGRGGFYNSRRTSVYGGSVYTPSVAMSRRSSFGRAVSGEGIISPAGSVISRGGMMAEGGKPVVRLPPSIRPPGPGGPVPAPNVFPNMPPPIAPGFPQPPPYAMPPPPTMRENRPSAAIPMHQPRPQKAVSIADIESPVTFAPKPQQEQPFHHQVPQPVNGHGPMGEPSMYPPQPRHISHPSQASMPSPLSQIPERAIHAQPFQPYQYPPPQPYYGASGYLQPPAFYPMTTAEYPAYTTPGPPGPPPGPAPVPAPAAAYSPAGQPVPYGAPPQQGPPEQASQTGTVAHESNGTVYYYDSSQFQNGAYPTPPQGGVVGMGGMITPPGAAYYYPQQPPNGTVYYT</sequence>
<reference evidence="15 16" key="1">
    <citation type="submission" date="2017-10" db="EMBL/GenBank/DDBJ databases">
        <title>Comparative genomics in systemic dimorphic fungi from Ajellomycetaceae.</title>
        <authorList>
            <person name="Munoz J.F."/>
            <person name="Mcewen J.G."/>
            <person name="Clay O.K."/>
            <person name="Cuomo C.A."/>
        </authorList>
    </citation>
    <scope>NUCLEOTIDE SEQUENCE [LARGE SCALE GENOMIC DNA]</scope>
    <source>
        <strain evidence="15 16">UAMH7299</strain>
    </source>
</reference>
<evidence type="ECO:0000256" key="4">
    <source>
        <dbReference type="ARBA" id="ARBA00022448"/>
    </source>
</evidence>
<evidence type="ECO:0000256" key="12">
    <source>
        <dbReference type="ARBA" id="ARBA00023242"/>
    </source>
</evidence>
<dbReference type="GO" id="GO:0051028">
    <property type="term" value="P:mRNA transport"/>
    <property type="evidence" value="ECO:0007669"/>
    <property type="project" value="UniProtKB-KW"/>
</dbReference>
<feature type="region of interest" description="Disordered" evidence="13">
    <location>
        <begin position="135"/>
        <end position="225"/>
    </location>
</feature>
<dbReference type="EMBL" id="PDNA01000143">
    <property type="protein sequence ID" value="PGH10680.1"/>
    <property type="molecule type" value="Genomic_DNA"/>
</dbReference>
<feature type="region of interest" description="Disordered" evidence="13">
    <location>
        <begin position="592"/>
        <end position="646"/>
    </location>
</feature>
<dbReference type="PRINTS" id="PR01217">
    <property type="entry name" value="PRICHEXTENSN"/>
</dbReference>
<keyword evidence="16" id="KW-1185">Reference proteome</keyword>
<evidence type="ECO:0000256" key="7">
    <source>
        <dbReference type="ARBA" id="ARBA00022816"/>
    </source>
</evidence>
<keyword evidence="7" id="KW-0509">mRNA transport</keyword>
<dbReference type="PANTHER" id="PTHR45691:SF1">
    <property type="entry name" value="FH2 DOMAIN-CONTAINING PROTEIN 1-RELATED"/>
    <property type="match status" value="1"/>
</dbReference>
<name>A0A2B7XP21_POLH7</name>
<feature type="compositionally biased region" description="Pro residues" evidence="13">
    <location>
        <begin position="594"/>
        <end position="608"/>
    </location>
</feature>
<feature type="region of interest" description="Disordered" evidence="13">
    <location>
        <begin position="496"/>
        <end position="523"/>
    </location>
</feature>
<comment type="caution">
    <text evidence="15">The sequence shown here is derived from an EMBL/GenBank/DDBJ whole genome shotgun (WGS) entry which is preliminary data.</text>
</comment>
<dbReference type="SMART" id="SM01044">
    <property type="entry name" value="Btz"/>
    <property type="match status" value="1"/>
</dbReference>
<dbReference type="GO" id="GO:0006417">
    <property type="term" value="P:regulation of translation"/>
    <property type="evidence" value="ECO:0007669"/>
    <property type="project" value="UniProtKB-KW"/>
</dbReference>
<comment type="similarity">
    <text evidence="3">Belongs to the CASC3 family.</text>
</comment>
<accession>A0A2B7XP21</accession>
<evidence type="ECO:0000256" key="11">
    <source>
        <dbReference type="ARBA" id="ARBA00023187"/>
    </source>
</evidence>
<dbReference type="GO" id="GO:0006397">
    <property type="term" value="P:mRNA processing"/>
    <property type="evidence" value="ECO:0007669"/>
    <property type="project" value="UniProtKB-KW"/>
</dbReference>
<feature type="compositionally biased region" description="Polar residues" evidence="13">
    <location>
        <begin position="84"/>
        <end position="94"/>
    </location>
</feature>
<keyword evidence="9" id="KW-0694">RNA-binding</keyword>
<organism evidence="15 16">
    <name type="scientific">Polytolypa hystricis (strain UAMH7299)</name>
    <dbReference type="NCBI Taxonomy" id="1447883"/>
    <lineage>
        <taxon>Eukaryota</taxon>
        <taxon>Fungi</taxon>
        <taxon>Dikarya</taxon>
        <taxon>Ascomycota</taxon>
        <taxon>Pezizomycotina</taxon>
        <taxon>Eurotiomycetes</taxon>
        <taxon>Eurotiomycetidae</taxon>
        <taxon>Onygenales</taxon>
        <taxon>Onygenales incertae sedis</taxon>
        <taxon>Polytolypa</taxon>
    </lineage>
</organism>
<evidence type="ECO:0000313" key="16">
    <source>
        <dbReference type="Proteomes" id="UP000224634"/>
    </source>
</evidence>
<evidence type="ECO:0000256" key="8">
    <source>
        <dbReference type="ARBA" id="ARBA00022845"/>
    </source>
</evidence>
<feature type="region of interest" description="Disordered" evidence="13">
    <location>
        <begin position="1"/>
        <end position="94"/>
    </location>
</feature>
<dbReference type="GO" id="GO:0005884">
    <property type="term" value="C:actin filament"/>
    <property type="evidence" value="ECO:0007669"/>
    <property type="project" value="TreeGrafter"/>
</dbReference>
<keyword evidence="6" id="KW-0507">mRNA processing</keyword>
<evidence type="ECO:0000259" key="14">
    <source>
        <dbReference type="SMART" id="SM01044"/>
    </source>
</evidence>
<protein>
    <recommendedName>
        <fullName evidence="14">Btz domain-containing protein</fullName>
    </recommendedName>
</protein>
<feature type="compositionally biased region" description="Polar residues" evidence="13">
    <location>
        <begin position="187"/>
        <end position="196"/>
    </location>
</feature>
<evidence type="ECO:0000313" key="15">
    <source>
        <dbReference type="EMBL" id="PGH10680.1"/>
    </source>
</evidence>
<dbReference type="GO" id="GO:0008380">
    <property type="term" value="P:RNA splicing"/>
    <property type="evidence" value="ECO:0007669"/>
    <property type="project" value="UniProtKB-KW"/>
</dbReference>
<feature type="compositionally biased region" description="Acidic residues" evidence="13">
    <location>
        <begin position="43"/>
        <end position="55"/>
    </location>
</feature>
<dbReference type="GO" id="GO:0003729">
    <property type="term" value="F:mRNA binding"/>
    <property type="evidence" value="ECO:0007669"/>
    <property type="project" value="InterPro"/>
</dbReference>
<evidence type="ECO:0000256" key="5">
    <source>
        <dbReference type="ARBA" id="ARBA00022490"/>
    </source>
</evidence>
<dbReference type="GO" id="GO:0035145">
    <property type="term" value="C:exon-exon junction complex"/>
    <property type="evidence" value="ECO:0007669"/>
    <property type="project" value="InterPro"/>
</dbReference>
<keyword evidence="8" id="KW-0810">Translation regulation</keyword>
<proteinExistence type="inferred from homology"/>
<keyword evidence="10" id="KW-0866">Nonsense-mediated mRNA decay</keyword>
<keyword evidence="5" id="KW-0963">Cytoplasm</keyword>
<evidence type="ECO:0000256" key="1">
    <source>
        <dbReference type="ARBA" id="ARBA00004123"/>
    </source>
</evidence>
<dbReference type="InterPro" id="IPR051412">
    <property type="entry name" value="Formin_Homology_Diaphanous_sf"/>
</dbReference>
<evidence type="ECO:0000256" key="9">
    <source>
        <dbReference type="ARBA" id="ARBA00022884"/>
    </source>
</evidence>
<dbReference type="STRING" id="1447883.A0A2B7XP21"/>
<feature type="domain" description="Btz" evidence="14">
    <location>
        <begin position="128"/>
        <end position="259"/>
    </location>
</feature>
<dbReference type="GO" id="GO:0030041">
    <property type="term" value="P:actin filament polymerization"/>
    <property type="evidence" value="ECO:0007669"/>
    <property type="project" value="TreeGrafter"/>
</dbReference>
<keyword evidence="4" id="KW-0813">Transport</keyword>
<evidence type="ECO:0000256" key="13">
    <source>
        <dbReference type="SAM" id="MobiDB-lite"/>
    </source>
</evidence>
<feature type="region of interest" description="Disordered" evidence="13">
    <location>
        <begin position="237"/>
        <end position="272"/>
    </location>
</feature>
<dbReference type="GO" id="GO:0000184">
    <property type="term" value="P:nuclear-transcribed mRNA catabolic process, nonsense-mediated decay"/>
    <property type="evidence" value="ECO:0007669"/>
    <property type="project" value="UniProtKB-KW"/>
</dbReference>
<dbReference type="OrthoDB" id="5413466at2759"/>
<feature type="compositionally biased region" description="Basic and acidic residues" evidence="13">
    <location>
        <begin position="139"/>
        <end position="167"/>
    </location>
</feature>
<feature type="compositionally biased region" description="Low complexity" evidence="13">
    <location>
        <begin position="609"/>
        <end position="621"/>
    </location>
</feature>
<dbReference type="Pfam" id="PF09405">
    <property type="entry name" value="Btz"/>
    <property type="match status" value="1"/>
</dbReference>
<feature type="compositionally biased region" description="Polar residues" evidence="13">
    <location>
        <begin position="243"/>
        <end position="255"/>
    </location>
</feature>
<evidence type="ECO:0000256" key="3">
    <source>
        <dbReference type="ARBA" id="ARBA00009548"/>
    </source>
</evidence>
<comment type="subcellular location">
    <subcellularLocation>
        <location evidence="2">Cytoplasm</location>
    </subcellularLocation>
    <subcellularLocation>
        <location evidence="1">Nucleus</location>
    </subcellularLocation>
</comment>
<feature type="compositionally biased region" description="Acidic residues" evidence="13">
    <location>
        <begin position="18"/>
        <end position="34"/>
    </location>
</feature>
<feature type="compositionally biased region" description="Basic residues" evidence="13">
    <location>
        <begin position="301"/>
        <end position="313"/>
    </location>
</feature>
<feature type="compositionally biased region" description="Polar residues" evidence="13">
    <location>
        <begin position="637"/>
        <end position="646"/>
    </location>
</feature>
<dbReference type="AlphaFoldDB" id="A0A2B7XP21"/>
<dbReference type="PANTHER" id="PTHR45691">
    <property type="entry name" value="PROTEIN DIAPHANOUS"/>
    <property type="match status" value="1"/>
</dbReference>
<dbReference type="GO" id="GO:0005737">
    <property type="term" value="C:cytoplasm"/>
    <property type="evidence" value="ECO:0007669"/>
    <property type="project" value="UniProtKB-SubCell"/>
</dbReference>
<gene>
    <name evidence="15" type="ORF">AJ80_07436</name>
</gene>
<feature type="region of interest" description="Disordered" evidence="13">
    <location>
        <begin position="301"/>
        <end position="321"/>
    </location>
</feature>
<keyword evidence="11" id="KW-0508">mRNA splicing</keyword>